<dbReference type="Pfam" id="PF01979">
    <property type="entry name" value="Amidohydro_1"/>
    <property type="match status" value="1"/>
</dbReference>
<dbReference type="InterPro" id="IPR006680">
    <property type="entry name" value="Amidohydro-rel"/>
</dbReference>
<evidence type="ECO:0000256" key="1">
    <source>
        <dbReference type="ARBA" id="ARBA00011881"/>
    </source>
</evidence>
<dbReference type="InterPro" id="IPR050138">
    <property type="entry name" value="DHOase/Allantoinase_Hydrolase"/>
</dbReference>
<dbReference type="NCBIfam" id="TIGR03178">
    <property type="entry name" value="allantoinase"/>
    <property type="match status" value="1"/>
</dbReference>
<comment type="pathway">
    <text evidence="6">Nitrogen metabolism; (S)-allantoin degradation; allantoate from (S)-allantoin: step 1/1.</text>
</comment>
<feature type="binding site" evidence="6">
    <location>
        <position position="59"/>
    </location>
    <ligand>
        <name>Zn(2+)</name>
        <dbReference type="ChEBI" id="CHEBI:29105"/>
        <label>1</label>
    </ligand>
</feature>
<comment type="PTM">
    <text evidence="6">Carboxylation allows a single lysine to coordinate two zinc ions.</text>
</comment>
<proteinExistence type="inferred from homology"/>
<dbReference type="EMBL" id="JBHUMR010000007">
    <property type="protein sequence ID" value="MFD2616386.1"/>
    <property type="molecule type" value="Genomic_DNA"/>
</dbReference>
<comment type="catalytic activity">
    <reaction evidence="6">
        <text>(S)-allantoin + H2O = allantoate + H(+)</text>
        <dbReference type="Rhea" id="RHEA:17029"/>
        <dbReference type="ChEBI" id="CHEBI:15377"/>
        <dbReference type="ChEBI" id="CHEBI:15378"/>
        <dbReference type="ChEBI" id="CHEBI:15678"/>
        <dbReference type="ChEBI" id="CHEBI:17536"/>
        <dbReference type="EC" id="3.5.2.5"/>
    </reaction>
</comment>
<name>A0ABW5PMN5_9BACI</name>
<keyword evidence="4 6" id="KW-0378">Hydrolase</keyword>
<comment type="similarity">
    <text evidence="6">Belongs to the metallo-dependent hydrolases superfamily. Allantoinase family.</text>
</comment>
<feature type="binding site" evidence="6">
    <location>
        <position position="238"/>
    </location>
    <ligand>
        <name>Zn(2+)</name>
        <dbReference type="ChEBI" id="CHEBI:29105"/>
        <label>2</label>
    </ligand>
</feature>
<feature type="binding site" evidence="6">
    <location>
        <position position="311"/>
    </location>
    <ligand>
        <name>Zn(2+)</name>
        <dbReference type="ChEBI" id="CHEBI:29105"/>
        <label>1</label>
    </ligand>
</feature>
<dbReference type="GO" id="GO:0004038">
    <property type="term" value="F:allantoinase activity"/>
    <property type="evidence" value="ECO:0007669"/>
    <property type="project" value="UniProtKB-EC"/>
</dbReference>
<dbReference type="PANTHER" id="PTHR43668:SF4">
    <property type="entry name" value="ALLANTOINASE"/>
    <property type="match status" value="1"/>
</dbReference>
<dbReference type="Proteomes" id="UP001597458">
    <property type="component" value="Unassembled WGS sequence"/>
</dbReference>
<evidence type="ECO:0000256" key="6">
    <source>
        <dbReference type="HAMAP-Rule" id="MF_01645"/>
    </source>
</evidence>
<comment type="function">
    <text evidence="6">Catalyzes the conversion of allantoin (5-ureidohydantoin) to allantoic acid by hydrolytic cleavage of the five-member hydantoin ring.</text>
</comment>
<feature type="modified residue" description="N6-carboxylysine" evidence="6">
    <location>
        <position position="146"/>
    </location>
</feature>
<comment type="caution">
    <text evidence="8">The sequence shown here is derived from an EMBL/GenBank/DDBJ whole genome shotgun (WGS) entry which is preliminary data.</text>
</comment>
<keyword evidence="2 6" id="KW-0659">Purine metabolism</keyword>
<dbReference type="HAMAP" id="MF_01645">
    <property type="entry name" value="Hydantoinase"/>
    <property type="match status" value="1"/>
</dbReference>
<keyword evidence="9" id="KW-1185">Reference proteome</keyword>
<dbReference type="InterPro" id="IPR047604">
    <property type="entry name" value="Allantoinase_bact"/>
</dbReference>
<dbReference type="Gene3D" id="3.20.20.140">
    <property type="entry name" value="Metal-dependent hydrolases"/>
    <property type="match status" value="1"/>
</dbReference>
<dbReference type="SUPFAM" id="SSF51338">
    <property type="entry name" value="Composite domain of metallo-dependent hydrolases"/>
    <property type="match status" value="1"/>
</dbReference>
<feature type="binding site" description="via carbamate group" evidence="6">
    <location>
        <position position="146"/>
    </location>
    <ligand>
        <name>Zn(2+)</name>
        <dbReference type="ChEBI" id="CHEBI:29105"/>
        <label>1</label>
    </ligand>
</feature>
<comment type="cofactor">
    <cofactor evidence="6">
        <name>Zn(2+)</name>
        <dbReference type="ChEBI" id="CHEBI:29105"/>
    </cofactor>
    <text evidence="6">Binds 2 Zn(2+) ions per subunit.</text>
</comment>
<evidence type="ECO:0000256" key="3">
    <source>
        <dbReference type="ARBA" id="ARBA00022723"/>
    </source>
</evidence>
<gene>
    <name evidence="6" type="primary">allB</name>
    <name evidence="8" type="ORF">ACFSTF_03525</name>
</gene>
<dbReference type="NCBIfam" id="NF004839">
    <property type="entry name" value="PRK06189.1"/>
    <property type="match status" value="1"/>
</dbReference>
<dbReference type="InterPro" id="IPR017593">
    <property type="entry name" value="Allantoinase"/>
</dbReference>
<comment type="subunit">
    <text evidence="1 6">Homotetramer.</text>
</comment>
<evidence type="ECO:0000256" key="2">
    <source>
        <dbReference type="ARBA" id="ARBA00022631"/>
    </source>
</evidence>
<feature type="binding site" description="via carbamate group" evidence="6">
    <location>
        <position position="146"/>
    </location>
    <ligand>
        <name>Zn(2+)</name>
        <dbReference type="ChEBI" id="CHEBI:29105"/>
        <label>2</label>
    </ligand>
</feature>
<accession>A0ABW5PMN5</accession>
<organism evidence="8 9">
    <name type="scientific">Terrilactibacillus laevilacticus</name>
    <dbReference type="NCBI Taxonomy" id="1380157"/>
    <lineage>
        <taxon>Bacteria</taxon>
        <taxon>Bacillati</taxon>
        <taxon>Bacillota</taxon>
        <taxon>Bacilli</taxon>
        <taxon>Bacillales</taxon>
        <taxon>Bacillaceae</taxon>
        <taxon>Terrilactibacillus</taxon>
    </lineage>
</organism>
<dbReference type="EC" id="3.5.2.5" evidence="6"/>
<dbReference type="PANTHER" id="PTHR43668">
    <property type="entry name" value="ALLANTOINASE"/>
    <property type="match status" value="1"/>
</dbReference>
<evidence type="ECO:0000256" key="4">
    <source>
        <dbReference type="ARBA" id="ARBA00022801"/>
    </source>
</evidence>
<reference evidence="9" key="1">
    <citation type="journal article" date="2019" name="Int. J. Syst. Evol. Microbiol.">
        <title>The Global Catalogue of Microorganisms (GCM) 10K type strain sequencing project: providing services to taxonomists for standard genome sequencing and annotation.</title>
        <authorList>
            <consortium name="The Broad Institute Genomics Platform"/>
            <consortium name="The Broad Institute Genome Sequencing Center for Infectious Disease"/>
            <person name="Wu L."/>
            <person name="Ma J."/>
        </authorList>
    </citation>
    <scope>NUCLEOTIDE SEQUENCE [LARGE SCALE GENOMIC DNA]</scope>
    <source>
        <strain evidence="9">TISTR 2241</strain>
    </source>
</reference>
<dbReference type="InterPro" id="IPR032466">
    <property type="entry name" value="Metal_Hydrolase"/>
</dbReference>
<evidence type="ECO:0000313" key="9">
    <source>
        <dbReference type="Proteomes" id="UP001597458"/>
    </source>
</evidence>
<keyword evidence="3 6" id="KW-0479">Metal-binding</keyword>
<keyword evidence="5 6" id="KW-0862">Zinc</keyword>
<feature type="binding site" evidence="6">
    <location>
        <position position="61"/>
    </location>
    <ligand>
        <name>Zn(2+)</name>
        <dbReference type="ChEBI" id="CHEBI:29105"/>
        <label>1</label>
    </ligand>
</feature>
<evidence type="ECO:0000256" key="5">
    <source>
        <dbReference type="ARBA" id="ARBA00022833"/>
    </source>
</evidence>
<dbReference type="SUPFAM" id="SSF51556">
    <property type="entry name" value="Metallo-dependent hydrolases"/>
    <property type="match status" value="1"/>
</dbReference>
<feature type="domain" description="Amidohydrolase-related" evidence="7">
    <location>
        <begin position="50"/>
        <end position="429"/>
    </location>
</feature>
<dbReference type="RefSeq" id="WP_141189813.1">
    <property type="nucleotide sequence ID" value="NZ_JBHUMR010000007.1"/>
</dbReference>
<dbReference type="Gene3D" id="2.30.40.10">
    <property type="entry name" value="Urease, subunit C, domain 1"/>
    <property type="match status" value="1"/>
</dbReference>
<dbReference type="InterPro" id="IPR011059">
    <property type="entry name" value="Metal-dep_hydrolase_composite"/>
</dbReference>
<evidence type="ECO:0000259" key="7">
    <source>
        <dbReference type="Pfam" id="PF01979"/>
    </source>
</evidence>
<sequence length="454" mass="50070">MPYDQIIKNGHVVLDSEIKKMDIGIQNGVIASISDQLTDSNNILDAESHYIFPGMIDTHVHFNEPGREVWEGFKTGSELLAAGGCTTFFDMPLNGIPSTVTREALYDKAEIGESKSMIDFGLWGGLVPGHLDDLEKLAEGGVIGFKAFLSPSGNVEFEAADDFTLLSGMKKIAQLDRILALHAESGPLVTFLAQEKARKGLTSCDDYLETRPIQAEVEAVSRAIYYAEITGCSLHFVHISSPEAVGIIQSAKRKGLDVTLETCPHYLLFNHEDLKRLGPIAKCAPPLRLPETQKSLIEELIKGNIDMMTSDHSPSPWSDKDKENIFEAWGGINGGQFSLMSMIELALNHRVPLQHVAKWTAKAPAERYGLSPKKGSIQIGADADFAIVSLKESHTITKQDLFAKHKYSLFENHTFPCKIKTTISRGQVVYSDGSISNEEVRGQWLKHNIFQSSK</sequence>
<feature type="binding site" evidence="6">
    <location>
        <position position="182"/>
    </location>
    <ligand>
        <name>Zn(2+)</name>
        <dbReference type="ChEBI" id="CHEBI:29105"/>
        <label>2</label>
    </ligand>
</feature>
<protein>
    <recommendedName>
        <fullName evidence="6">Allantoinase</fullName>
        <ecNumber evidence="6">3.5.2.5</ecNumber>
    </recommendedName>
    <alternativeName>
        <fullName evidence="6">Allantoin-utilizing enzyme</fullName>
    </alternativeName>
</protein>
<evidence type="ECO:0000313" key="8">
    <source>
        <dbReference type="EMBL" id="MFD2616386.1"/>
    </source>
</evidence>